<organism evidence="3 4">
    <name type="scientific">Polyporus arcularius HHB13444</name>
    <dbReference type="NCBI Taxonomy" id="1314778"/>
    <lineage>
        <taxon>Eukaryota</taxon>
        <taxon>Fungi</taxon>
        <taxon>Dikarya</taxon>
        <taxon>Basidiomycota</taxon>
        <taxon>Agaricomycotina</taxon>
        <taxon>Agaricomycetes</taxon>
        <taxon>Polyporales</taxon>
        <taxon>Polyporaceae</taxon>
        <taxon>Polyporus</taxon>
    </lineage>
</organism>
<feature type="domain" description="DUF4246" evidence="2">
    <location>
        <begin position="15"/>
        <end position="72"/>
    </location>
</feature>
<proteinExistence type="predicted"/>
<evidence type="ECO:0000259" key="2">
    <source>
        <dbReference type="Pfam" id="PF21666"/>
    </source>
</evidence>
<dbReference type="Pfam" id="PF21666">
    <property type="entry name" value="DUF4246_N"/>
    <property type="match status" value="1"/>
</dbReference>
<evidence type="ECO:0000313" key="3">
    <source>
        <dbReference type="EMBL" id="TFK85142.1"/>
    </source>
</evidence>
<feature type="domain" description="DUF4246" evidence="1">
    <location>
        <begin position="111"/>
        <end position="471"/>
    </location>
</feature>
<dbReference type="AlphaFoldDB" id="A0A5C3P797"/>
<keyword evidence="4" id="KW-1185">Reference proteome</keyword>
<accession>A0A5C3P797</accession>
<dbReference type="InterPro" id="IPR049207">
    <property type="entry name" value="DUF4246_N"/>
</dbReference>
<name>A0A5C3P797_9APHY</name>
<dbReference type="PANTHER" id="PTHR33119:SF1">
    <property type="entry name" value="FE2OG DIOXYGENASE DOMAIN-CONTAINING PROTEIN"/>
    <property type="match status" value="1"/>
</dbReference>
<dbReference type="InParanoid" id="A0A5C3P797"/>
<dbReference type="PANTHER" id="PTHR33119">
    <property type="entry name" value="IFI3P"/>
    <property type="match status" value="1"/>
</dbReference>
<sequence>MIPQAHPSAMEAPASNDSDEPYHFPSPFMFQERTPCTLVELRMRYLSGKIRSKPEWWEKIKDATIVAKWRQEMVGQDRASVEKVWGLEGARLPLEYGTKHWPRDLITDVQLDYIFDELRYFASRRDEATGIHAASIPNVYESRSLIPAELKGDLLRGVAILESVPEEEKDWHPGSNGQVLDLVHPSLYCLRIGSSYVYAQDDTETPARALRLLTEEEYRNERPDFLAYEEESFAYSSRYQWLPTDFEIPGGGVARPLSYINNLHPVRHRELYSTISSILGRFIPLFNRVLTDLMSAEPVLAINADPGTWYDHLENPEFEDDDDGLQAEEWEKTFKWPLIPEPTPFQPPYDDGYPPLSMEDPGSAIQVIVKLANIVLTPEKPRYAGGAWHVEGMANEHIVATGLYYYACENISESRLEFRVTVGSDSDGGGAGMPYQNGDHQGYLAAYGFAGGNALNQGLGHVVAEEDKCVASRTCTSIGSMRSSWRTRGSLGTGRSCASSW</sequence>
<evidence type="ECO:0000259" key="1">
    <source>
        <dbReference type="Pfam" id="PF14033"/>
    </source>
</evidence>
<evidence type="ECO:0000313" key="4">
    <source>
        <dbReference type="Proteomes" id="UP000308197"/>
    </source>
</evidence>
<gene>
    <name evidence="3" type="ORF">K466DRAFT_200090</name>
</gene>
<protein>
    <submittedName>
        <fullName evidence="3">Uncharacterized protein</fullName>
    </submittedName>
</protein>
<dbReference type="Pfam" id="PF14033">
    <property type="entry name" value="DUF4246"/>
    <property type="match status" value="1"/>
</dbReference>
<dbReference type="InterPro" id="IPR049192">
    <property type="entry name" value="DUF4246_C"/>
</dbReference>
<reference evidence="3 4" key="1">
    <citation type="journal article" date="2019" name="Nat. Ecol. Evol.">
        <title>Megaphylogeny resolves global patterns of mushroom evolution.</title>
        <authorList>
            <person name="Varga T."/>
            <person name="Krizsan K."/>
            <person name="Foldi C."/>
            <person name="Dima B."/>
            <person name="Sanchez-Garcia M."/>
            <person name="Sanchez-Ramirez S."/>
            <person name="Szollosi G.J."/>
            <person name="Szarkandi J.G."/>
            <person name="Papp V."/>
            <person name="Albert L."/>
            <person name="Andreopoulos W."/>
            <person name="Angelini C."/>
            <person name="Antonin V."/>
            <person name="Barry K.W."/>
            <person name="Bougher N.L."/>
            <person name="Buchanan P."/>
            <person name="Buyck B."/>
            <person name="Bense V."/>
            <person name="Catcheside P."/>
            <person name="Chovatia M."/>
            <person name="Cooper J."/>
            <person name="Damon W."/>
            <person name="Desjardin D."/>
            <person name="Finy P."/>
            <person name="Geml J."/>
            <person name="Haridas S."/>
            <person name="Hughes K."/>
            <person name="Justo A."/>
            <person name="Karasinski D."/>
            <person name="Kautmanova I."/>
            <person name="Kiss B."/>
            <person name="Kocsube S."/>
            <person name="Kotiranta H."/>
            <person name="LaButti K.M."/>
            <person name="Lechner B.E."/>
            <person name="Liimatainen K."/>
            <person name="Lipzen A."/>
            <person name="Lukacs Z."/>
            <person name="Mihaltcheva S."/>
            <person name="Morgado L.N."/>
            <person name="Niskanen T."/>
            <person name="Noordeloos M.E."/>
            <person name="Ohm R.A."/>
            <person name="Ortiz-Santana B."/>
            <person name="Ovrebo C."/>
            <person name="Racz N."/>
            <person name="Riley R."/>
            <person name="Savchenko A."/>
            <person name="Shiryaev A."/>
            <person name="Soop K."/>
            <person name="Spirin V."/>
            <person name="Szebenyi C."/>
            <person name="Tomsovsky M."/>
            <person name="Tulloss R.E."/>
            <person name="Uehling J."/>
            <person name="Grigoriev I.V."/>
            <person name="Vagvolgyi C."/>
            <person name="Papp T."/>
            <person name="Martin F.M."/>
            <person name="Miettinen O."/>
            <person name="Hibbett D.S."/>
            <person name="Nagy L.G."/>
        </authorList>
    </citation>
    <scope>NUCLEOTIDE SEQUENCE [LARGE SCALE GENOMIC DNA]</scope>
    <source>
        <strain evidence="3 4">HHB13444</strain>
    </source>
</reference>
<dbReference type="InterPro" id="IPR025340">
    <property type="entry name" value="DUF4246"/>
</dbReference>
<dbReference type="Proteomes" id="UP000308197">
    <property type="component" value="Unassembled WGS sequence"/>
</dbReference>
<dbReference type="EMBL" id="ML211271">
    <property type="protein sequence ID" value="TFK85142.1"/>
    <property type="molecule type" value="Genomic_DNA"/>
</dbReference>
<dbReference type="STRING" id="1314778.A0A5C3P797"/>